<organism evidence="3 5">
    <name type="scientific">Venturia inaequalis</name>
    <name type="common">Apple scab fungus</name>
    <dbReference type="NCBI Taxonomy" id="5025"/>
    <lineage>
        <taxon>Eukaryota</taxon>
        <taxon>Fungi</taxon>
        <taxon>Dikarya</taxon>
        <taxon>Ascomycota</taxon>
        <taxon>Pezizomycotina</taxon>
        <taxon>Dothideomycetes</taxon>
        <taxon>Pleosporomycetidae</taxon>
        <taxon>Venturiales</taxon>
        <taxon>Venturiaceae</taxon>
        <taxon>Venturia</taxon>
    </lineage>
</organism>
<evidence type="ECO:0000256" key="1">
    <source>
        <dbReference type="SAM" id="MobiDB-lite"/>
    </source>
</evidence>
<dbReference type="EMBL" id="WNWS01000008">
    <property type="protein sequence ID" value="KAE9988388.1"/>
    <property type="molecule type" value="Genomic_DNA"/>
</dbReference>
<reference evidence="3 5" key="1">
    <citation type="submission" date="2018-12" db="EMBL/GenBank/DDBJ databases">
        <title>Venturia inaequalis Genome Resource.</title>
        <authorList>
            <person name="Lichtner F.J."/>
        </authorList>
    </citation>
    <scope>NUCLEOTIDE SEQUENCE [LARGE SCALE GENOMIC DNA]</scope>
    <source>
        <strain evidence="3 5">120213</strain>
        <strain evidence="4 6">DMI_063113</strain>
    </source>
</reference>
<comment type="caution">
    <text evidence="3">The sequence shown here is derived from an EMBL/GenBank/DDBJ whole genome shotgun (WGS) entry which is preliminary data.</text>
</comment>
<dbReference type="OrthoDB" id="10488003at2759"/>
<gene>
    <name evidence="4" type="ORF">EG327_011826</name>
    <name evidence="3" type="ORF">EG328_011148</name>
</gene>
<evidence type="ECO:0000313" key="5">
    <source>
        <dbReference type="Proteomes" id="UP000447873"/>
    </source>
</evidence>
<keyword evidence="2" id="KW-0732">Signal</keyword>
<accession>A0A8H3Z9R5</accession>
<evidence type="ECO:0000256" key="2">
    <source>
        <dbReference type="SAM" id="SignalP"/>
    </source>
</evidence>
<keyword evidence="6" id="KW-1185">Reference proteome</keyword>
<evidence type="ECO:0000313" key="6">
    <source>
        <dbReference type="Proteomes" id="UP000490939"/>
    </source>
</evidence>
<proteinExistence type="predicted"/>
<feature type="region of interest" description="Disordered" evidence="1">
    <location>
        <begin position="289"/>
        <end position="311"/>
    </location>
</feature>
<feature type="chain" id="PRO_5044691195" evidence="2">
    <location>
        <begin position="21"/>
        <end position="691"/>
    </location>
</feature>
<feature type="signal peptide" evidence="2">
    <location>
        <begin position="1"/>
        <end position="20"/>
    </location>
</feature>
<dbReference type="Proteomes" id="UP000447873">
    <property type="component" value="Unassembled WGS sequence"/>
</dbReference>
<dbReference type="Proteomes" id="UP000490939">
    <property type="component" value="Unassembled WGS sequence"/>
</dbReference>
<protein>
    <submittedName>
        <fullName evidence="3">Uncharacterized protein</fullName>
    </submittedName>
</protein>
<evidence type="ECO:0000313" key="4">
    <source>
        <dbReference type="EMBL" id="KAE9991324.1"/>
    </source>
</evidence>
<name>A0A8H3Z9R5_VENIN</name>
<dbReference type="EMBL" id="WNWR01000099">
    <property type="protein sequence ID" value="KAE9991324.1"/>
    <property type="molecule type" value="Genomic_DNA"/>
</dbReference>
<sequence length="691" mass="74815">MKLLNLAMVLMASPLINALADSNGNDGKDMKSSFLESPVKSRSSSLADDICIDYCTGPDSVQEGICLKNRCRPAGDCVNVKAFSVTNSDITTDVMVNITLADNDFCGVWTALDCKQDGQDSFAAIHESTGDLKTKMKAYAKSYRCYHAGPKRRSIAGELKDEVLKERPAPAVTAVGSMRAEKEISKREPCIHVDWSSTPDTEQFGENFSDCFEPNVYYIVTQPLPGGLASIHFDYGFACDLYSNSGCVDLGRKSHAFVVHPYADITPLLKEGVNDGRAHCWKCRSNPNHDPGTPEVQKNSTGTRRNAIQEGEALPVVQSTEVTETSMSGSDICVDFCDQPDSFPNRHCYLKNCASPGKCMNINSQVLSGIGSIHFGDGINCDVYRASDCKVDGRNSHSQIRRGISDLTGLLQGSAHSYKCEPTNNRGGSKKTVETRGAKKAGIKARSIAAQSDKSKLVATISKRNLESVDAQVGNREELGACVDHCTGPDFTGNCTRNQCMQSADCVTVSDGGIGSIKFGGSTHCTLYLLDNCQSSGSAPLTVIKNPTNDVKAFAGWTLNTAKSFRCSRPYKKRDIHSIDSTTPKAAAATAAEIAVRDVAAPQSCVEYCTGSNYTGECKSVCTKNYRCVNVGVDSFNSLRFDGQIICWVYVVERCSPEWPVAFLESVADIEIEASFKPMSGASFMCRRLDD</sequence>
<evidence type="ECO:0000313" key="3">
    <source>
        <dbReference type="EMBL" id="KAE9988388.1"/>
    </source>
</evidence>
<feature type="compositionally biased region" description="Polar residues" evidence="1">
    <location>
        <begin position="296"/>
        <end position="306"/>
    </location>
</feature>
<dbReference type="AlphaFoldDB" id="A0A8H3Z9R5"/>